<dbReference type="AlphaFoldDB" id="A0A2A9DQQ1"/>
<reference evidence="2 3" key="1">
    <citation type="submission" date="2017-10" db="EMBL/GenBank/DDBJ databases">
        <title>Sequencing the genomes of 1000 actinobacteria strains.</title>
        <authorList>
            <person name="Klenk H.-P."/>
        </authorList>
    </citation>
    <scope>NUCLEOTIDE SEQUENCE [LARGE SCALE GENOMIC DNA]</scope>
    <source>
        <strain evidence="2 3">DSM 20688</strain>
    </source>
</reference>
<keyword evidence="3" id="KW-1185">Reference proteome</keyword>
<comment type="caution">
    <text evidence="2">The sequence shown here is derived from an EMBL/GenBank/DDBJ whole genome shotgun (WGS) entry which is preliminary data.</text>
</comment>
<feature type="transmembrane region" description="Helical" evidence="1">
    <location>
        <begin position="623"/>
        <end position="647"/>
    </location>
</feature>
<sequence length="662" mass="73683">MTRLKTSLLAVGILSTAILAAFMAFLSIRLYSSVDAHLGDHGVQIRSYESDEARENFFFDLAGFARETGFEVVINYSSLSVSNGEYRTYSSALKPGSERVERARFERGEVDILYPLEEFPQADPRQIIFIKGSSADRDSLVRWLEKQGFTVETLTNKLAQIFLVSTIPILLLLSVLLCVLLGAGHSLSRSREIGVHRLLGLSVWETAWHEVQRQRAPFLVAWCGIPLVIALCLYGYNRWALGSLFWLAFLLSGMALGFFLGVGYLSGQCLVRLTSIPQSIKGRIHARPIFYALTIVRCITLVAALTAVTALVGAGAELSARQNLQKLWDANVGPQEFALNTNTSFEELTDRKSVDPFRETDKAGALLLVDPYWITWPIELEAPVLLVNQTFAQQAGVTELAPKKVTVCSPMQLSGDSKKTIHDALDFEAGYAGTGVPPVEWRESCSVRDVFTYDVEFWPVVNNPILVVLPPGLSPLGNHNLMSKVSQQVLLSASSDVPHQLIQGDTGNTLSFTRPREASWQESMRKVQQKVALWGLNTLAAVLLVTMLVAATLSTYRIAYRRKIHIAYICERSPWWVVRPLAAIEIVFFFLSVGWLLYKVRQHSIDANLHMPSTWNIGFENQWSAPTVLAVVGFGISWLIASVIVALRSASQWDMRDGMEQQ</sequence>
<feature type="transmembrane region" description="Helical" evidence="1">
    <location>
        <begin position="161"/>
        <end position="183"/>
    </location>
</feature>
<name>A0A2A9DQQ1_9CORY</name>
<feature type="transmembrane region" description="Helical" evidence="1">
    <location>
        <begin position="288"/>
        <end position="316"/>
    </location>
</feature>
<feature type="transmembrane region" description="Helical" evidence="1">
    <location>
        <begin position="576"/>
        <end position="598"/>
    </location>
</feature>
<feature type="transmembrane region" description="Helical" evidence="1">
    <location>
        <begin position="531"/>
        <end position="556"/>
    </location>
</feature>
<dbReference type="EMBL" id="PDJF01000001">
    <property type="protein sequence ID" value="PFG29087.1"/>
    <property type="molecule type" value="Genomic_DNA"/>
</dbReference>
<proteinExistence type="predicted"/>
<feature type="transmembrane region" description="Helical" evidence="1">
    <location>
        <begin position="7"/>
        <end position="28"/>
    </location>
</feature>
<evidence type="ECO:0008006" key="4">
    <source>
        <dbReference type="Google" id="ProtNLM"/>
    </source>
</evidence>
<dbReference type="RefSeq" id="WP_152668990.1">
    <property type="nucleotide sequence ID" value="NZ_LS483464.1"/>
</dbReference>
<gene>
    <name evidence="2" type="ORF">ATK06_2221</name>
</gene>
<organism evidence="2 3">
    <name type="scientific">Corynebacterium renale</name>
    <dbReference type="NCBI Taxonomy" id="1724"/>
    <lineage>
        <taxon>Bacteria</taxon>
        <taxon>Bacillati</taxon>
        <taxon>Actinomycetota</taxon>
        <taxon>Actinomycetes</taxon>
        <taxon>Mycobacteriales</taxon>
        <taxon>Corynebacteriaceae</taxon>
        <taxon>Corynebacterium</taxon>
    </lineage>
</organism>
<feature type="transmembrane region" description="Helical" evidence="1">
    <location>
        <begin position="218"/>
        <end position="237"/>
    </location>
</feature>
<dbReference type="Proteomes" id="UP000221653">
    <property type="component" value="Unassembled WGS sequence"/>
</dbReference>
<dbReference type="STRING" id="1724.GCA_001044175_01902"/>
<feature type="transmembrane region" description="Helical" evidence="1">
    <location>
        <begin position="243"/>
        <end position="267"/>
    </location>
</feature>
<keyword evidence="1" id="KW-1133">Transmembrane helix</keyword>
<keyword evidence="1" id="KW-0472">Membrane</keyword>
<protein>
    <recommendedName>
        <fullName evidence="4">FtsX-like permease family protein</fullName>
    </recommendedName>
</protein>
<evidence type="ECO:0000313" key="2">
    <source>
        <dbReference type="EMBL" id="PFG29087.1"/>
    </source>
</evidence>
<accession>A0A2A9DQQ1</accession>
<evidence type="ECO:0000256" key="1">
    <source>
        <dbReference type="SAM" id="Phobius"/>
    </source>
</evidence>
<evidence type="ECO:0000313" key="3">
    <source>
        <dbReference type="Proteomes" id="UP000221653"/>
    </source>
</evidence>
<keyword evidence="1" id="KW-0812">Transmembrane</keyword>